<accession>A0ABT0TNB4</accession>
<evidence type="ECO:0000313" key="3">
    <source>
        <dbReference type="Proteomes" id="UP001317191"/>
    </source>
</evidence>
<dbReference type="Gene3D" id="2.160.20.120">
    <property type="match status" value="1"/>
</dbReference>
<name>A0ABT0TNB4_9FLAO</name>
<evidence type="ECO:0000313" key="2">
    <source>
        <dbReference type="EMBL" id="MCL9808988.1"/>
    </source>
</evidence>
<sequence>MIKLMIHIVKIVMATIVALLFGACNFEVSGSQKNIKGSGHVVSEERKVGDFTKIEVKKGLDCEVIQTDEFKVVVIADDNLQEGITTQVENGTLVISSKYNNYSNVKSKTIQVMLPMVTGLEANSGATLRTKGDIRSNNISLKSSSAANIIANVESEKITLDASSGSDIKIKGKAMMVDISSSSGSSINAKGLLANDINADSSSGSDISVHPILALNAQASSGSTIEYVKTPKKINIQESSGGDVSFN</sequence>
<gene>
    <name evidence="2" type="ORF">NAT50_06395</name>
</gene>
<dbReference type="Pfam" id="PF10988">
    <property type="entry name" value="DUF2807"/>
    <property type="match status" value="1"/>
</dbReference>
<dbReference type="Proteomes" id="UP001317191">
    <property type="component" value="Unassembled WGS sequence"/>
</dbReference>
<keyword evidence="3" id="KW-1185">Reference proteome</keyword>
<proteinExistence type="predicted"/>
<protein>
    <submittedName>
        <fullName evidence="2">DUF2807 domain-containing protein</fullName>
    </submittedName>
</protein>
<dbReference type="EMBL" id="JAMLJM010000003">
    <property type="protein sequence ID" value="MCL9808988.1"/>
    <property type="molecule type" value="Genomic_DNA"/>
</dbReference>
<dbReference type="InterPro" id="IPR021255">
    <property type="entry name" value="DUF2807"/>
</dbReference>
<comment type="caution">
    <text evidence="2">The sequence shown here is derived from an EMBL/GenBank/DDBJ whole genome shotgun (WGS) entry which is preliminary data.</text>
</comment>
<organism evidence="2 3">
    <name type="scientific">Flavobacterium luminosum</name>
    <dbReference type="NCBI Taxonomy" id="2949086"/>
    <lineage>
        <taxon>Bacteria</taxon>
        <taxon>Pseudomonadati</taxon>
        <taxon>Bacteroidota</taxon>
        <taxon>Flavobacteriia</taxon>
        <taxon>Flavobacteriales</taxon>
        <taxon>Flavobacteriaceae</taxon>
        <taxon>Flavobacterium</taxon>
    </lineage>
</organism>
<feature type="domain" description="Putative auto-transporter adhesin head GIN" evidence="1">
    <location>
        <begin position="50"/>
        <end position="231"/>
    </location>
</feature>
<reference evidence="2 3" key="1">
    <citation type="submission" date="2022-05" db="EMBL/GenBank/DDBJ databases">
        <title>Flavobacterium sp., isolated from activated sludge.</title>
        <authorList>
            <person name="Ran Q."/>
        </authorList>
    </citation>
    <scope>NUCLEOTIDE SEQUENCE [LARGE SCALE GENOMIC DNA]</scope>
    <source>
        <strain evidence="2 3">HXWNR70</strain>
    </source>
</reference>
<dbReference type="PROSITE" id="PS51257">
    <property type="entry name" value="PROKAR_LIPOPROTEIN"/>
    <property type="match status" value="1"/>
</dbReference>
<evidence type="ECO:0000259" key="1">
    <source>
        <dbReference type="Pfam" id="PF10988"/>
    </source>
</evidence>